<dbReference type="Pfam" id="PF00197">
    <property type="entry name" value="Kunitz_legume"/>
    <property type="match status" value="1"/>
</dbReference>
<evidence type="ECO:0000256" key="1">
    <source>
        <dbReference type="ARBA" id="ARBA00005440"/>
    </source>
</evidence>
<evidence type="ECO:0000256" key="2">
    <source>
        <dbReference type="SAM" id="SignalP"/>
    </source>
</evidence>
<gene>
    <name evidence="3" type="ORF">V6N11_042060</name>
</gene>
<dbReference type="Proteomes" id="UP001396334">
    <property type="component" value="Unassembled WGS sequence"/>
</dbReference>
<comment type="caution">
    <text evidence="3">The sequence shown here is derived from an EMBL/GenBank/DDBJ whole genome shotgun (WGS) entry which is preliminary data.</text>
</comment>
<dbReference type="SMART" id="SM00452">
    <property type="entry name" value="STI"/>
    <property type="match status" value="1"/>
</dbReference>
<feature type="chain" id="PRO_5046853446" evidence="2">
    <location>
        <begin position="24"/>
        <end position="218"/>
    </location>
</feature>
<dbReference type="InterPro" id="IPR002160">
    <property type="entry name" value="Prot_inh_Kunz-lg"/>
</dbReference>
<dbReference type="Gene3D" id="2.80.10.50">
    <property type="match status" value="1"/>
</dbReference>
<organism evidence="3 4">
    <name type="scientific">Hibiscus sabdariffa</name>
    <name type="common">roselle</name>
    <dbReference type="NCBI Taxonomy" id="183260"/>
    <lineage>
        <taxon>Eukaryota</taxon>
        <taxon>Viridiplantae</taxon>
        <taxon>Streptophyta</taxon>
        <taxon>Embryophyta</taxon>
        <taxon>Tracheophyta</taxon>
        <taxon>Spermatophyta</taxon>
        <taxon>Magnoliopsida</taxon>
        <taxon>eudicotyledons</taxon>
        <taxon>Gunneridae</taxon>
        <taxon>Pentapetalae</taxon>
        <taxon>rosids</taxon>
        <taxon>malvids</taxon>
        <taxon>Malvales</taxon>
        <taxon>Malvaceae</taxon>
        <taxon>Malvoideae</taxon>
        <taxon>Hibiscus</taxon>
    </lineage>
</organism>
<comment type="similarity">
    <text evidence="1">Belongs to the protease inhibitor I3 (leguminous Kunitz-type inhibitor) family.</text>
</comment>
<keyword evidence="2" id="KW-0732">Signal</keyword>
<dbReference type="PROSITE" id="PS00283">
    <property type="entry name" value="SOYBEAN_KUNITZ"/>
    <property type="match status" value="1"/>
</dbReference>
<evidence type="ECO:0000313" key="3">
    <source>
        <dbReference type="EMBL" id="KAK9004596.1"/>
    </source>
</evidence>
<dbReference type="EMBL" id="JBBPBN010000030">
    <property type="protein sequence ID" value="KAK9004596.1"/>
    <property type="molecule type" value="Genomic_DNA"/>
</dbReference>
<dbReference type="PRINTS" id="PR00291">
    <property type="entry name" value="KUNITZINHBTR"/>
</dbReference>
<reference evidence="3 4" key="1">
    <citation type="journal article" date="2024" name="G3 (Bethesda)">
        <title>Genome assembly of Hibiscus sabdariffa L. provides insights into metabolisms of medicinal natural products.</title>
        <authorList>
            <person name="Kim T."/>
        </authorList>
    </citation>
    <scope>NUCLEOTIDE SEQUENCE [LARGE SCALE GENOMIC DNA]</scope>
    <source>
        <strain evidence="3">TK-2024</strain>
        <tissue evidence="3">Old leaves</tissue>
    </source>
</reference>
<evidence type="ECO:0000313" key="4">
    <source>
        <dbReference type="Proteomes" id="UP001396334"/>
    </source>
</evidence>
<dbReference type="PANTHER" id="PTHR33107:SF28">
    <property type="entry name" value="CYSTEINE PROTEASE INHIBITOR 8-LIKE"/>
    <property type="match status" value="1"/>
</dbReference>
<name>A0ABR2QVW4_9ROSI</name>
<feature type="signal peptide" evidence="2">
    <location>
        <begin position="1"/>
        <end position="23"/>
    </location>
</feature>
<dbReference type="SUPFAM" id="SSF50386">
    <property type="entry name" value="STI-like"/>
    <property type="match status" value="1"/>
</dbReference>
<proteinExistence type="inferred from homology"/>
<accession>A0ABR2QVW4</accession>
<dbReference type="InterPro" id="IPR011065">
    <property type="entry name" value="Kunitz_inhibitor_STI-like_sf"/>
</dbReference>
<dbReference type="PANTHER" id="PTHR33107">
    <property type="entry name" value="KUNITZ TRYPSIN INHIBITOR 2"/>
    <property type="match status" value="1"/>
</dbReference>
<keyword evidence="4" id="KW-1185">Reference proteome</keyword>
<protein>
    <submittedName>
        <fullName evidence="3">Uncharacterized protein</fullName>
    </submittedName>
</protein>
<sequence length="218" mass="23679">MNSSAAAALFLFFLLSANPFTNGSPVFDTDGDELLPGVQYYIRSAMPGAGGVGLGLESLFAGGIRCPKFVAQSQSINGLPVTFRPANTSAATVSLSTDVNIEFPGFDAYCRSSNTWRVSLFEPLPGVWWVANGGERGNPGPQTLFNWFKIEQTEGWGYKLVFCPSVCESCVTLCNDVGRIYYETRFLLGLTKGAPWPFVFVKHLQPQGVKKVVQKQSG</sequence>